<name>A0A5B7IM00_PORTR</name>
<proteinExistence type="predicted"/>
<protein>
    <submittedName>
        <fullName evidence="2">Uncharacterized protein</fullName>
    </submittedName>
</protein>
<organism evidence="2 3">
    <name type="scientific">Portunus trituberculatus</name>
    <name type="common">Swimming crab</name>
    <name type="synonym">Neptunus trituberculatus</name>
    <dbReference type="NCBI Taxonomy" id="210409"/>
    <lineage>
        <taxon>Eukaryota</taxon>
        <taxon>Metazoa</taxon>
        <taxon>Ecdysozoa</taxon>
        <taxon>Arthropoda</taxon>
        <taxon>Crustacea</taxon>
        <taxon>Multicrustacea</taxon>
        <taxon>Malacostraca</taxon>
        <taxon>Eumalacostraca</taxon>
        <taxon>Eucarida</taxon>
        <taxon>Decapoda</taxon>
        <taxon>Pleocyemata</taxon>
        <taxon>Brachyura</taxon>
        <taxon>Eubrachyura</taxon>
        <taxon>Portunoidea</taxon>
        <taxon>Portunidae</taxon>
        <taxon>Portuninae</taxon>
        <taxon>Portunus</taxon>
    </lineage>
</organism>
<feature type="region of interest" description="Disordered" evidence="1">
    <location>
        <begin position="1"/>
        <end position="46"/>
    </location>
</feature>
<gene>
    <name evidence="2" type="ORF">E2C01_077388</name>
</gene>
<feature type="compositionally biased region" description="Polar residues" evidence="1">
    <location>
        <begin position="1"/>
        <end position="11"/>
    </location>
</feature>
<keyword evidence="3" id="KW-1185">Reference proteome</keyword>
<reference evidence="2 3" key="1">
    <citation type="submission" date="2019-05" db="EMBL/GenBank/DDBJ databases">
        <title>Another draft genome of Portunus trituberculatus and its Hox gene families provides insights of decapod evolution.</title>
        <authorList>
            <person name="Jeong J.-H."/>
            <person name="Song I."/>
            <person name="Kim S."/>
            <person name="Choi T."/>
            <person name="Kim D."/>
            <person name="Ryu S."/>
            <person name="Kim W."/>
        </authorList>
    </citation>
    <scope>NUCLEOTIDE SEQUENCE [LARGE SCALE GENOMIC DNA]</scope>
    <source>
        <tissue evidence="2">Muscle</tissue>
    </source>
</reference>
<evidence type="ECO:0000313" key="2">
    <source>
        <dbReference type="EMBL" id="MPC82707.1"/>
    </source>
</evidence>
<dbReference type="AlphaFoldDB" id="A0A5B7IM00"/>
<sequence>MRGSHTRTPIHNTARLDADTNTPIASDNGRDNTSTSPRTVSIRATL</sequence>
<dbReference type="Proteomes" id="UP000324222">
    <property type="component" value="Unassembled WGS sequence"/>
</dbReference>
<evidence type="ECO:0000256" key="1">
    <source>
        <dbReference type="SAM" id="MobiDB-lite"/>
    </source>
</evidence>
<accession>A0A5B7IM00</accession>
<dbReference type="EMBL" id="VSRR010060511">
    <property type="protein sequence ID" value="MPC82707.1"/>
    <property type="molecule type" value="Genomic_DNA"/>
</dbReference>
<comment type="caution">
    <text evidence="2">The sequence shown here is derived from an EMBL/GenBank/DDBJ whole genome shotgun (WGS) entry which is preliminary data.</text>
</comment>
<evidence type="ECO:0000313" key="3">
    <source>
        <dbReference type="Proteomes" id="UP000324222"/>
    </source>
</evidence>
<feature type="compositionally biased region" description="Polar residues" evidence="1">
    <location>
        <begin position="19"/>
        <end position="46"/>
    </location>
</feature>